<accession>A0ABY8TKF8</accession>
<feature type="region of interest" description="Disordered" evidence="1">
    <location>
        <begin position="33"/>
        <end position="75"/>
    </location>
</feature>
<organism evidence="2 3">
    <name type="scientific">Tetradesmus obliquus</name>
    <name type="common">Green alga</name>
    <name type="synonym">Acutodesmus obliquus</name>
    <dbReference type="NCBI Taxonomy" id="3088"/>
    <lineage>
        <taxon>Eukaryota</taxon>
        <taxon>Viridiplantae</taxon>
        <taxon>Chlorophyta</taxon>
        <taxon>core chlorophytes</taxon>
        <taxon>Chlorophyceae</taxon>
        <taxon>CS clade</taxon>
        <taxon>Sphaeropleales</taxon>
        <taxon>Scenedesmaceae</taxon>
        <taxon>Tetradesmus</taxon>
    </lineage>
</organism>
<proteinExistence type="predicted"/>
<evidence type="ECO:0000313" key="2">
    <source>
        <dbReference type="EMBL" id="WIA09592.1"/>
    </source>
</evidence>
<dbReference type="Proteomes" id="UP001244341">
    <property type="component" value="Chromosome 1b"/>
</dbReference>
<dbReference type="EMBL" id="CP126208">
    <property type="protein sequence ID" value="WIA09592.1"/>
    <property type="molecule type" value="Genomic_DNA"/>
</dbReference>
<sequence>MAYLMEVQGPDGAQMCSTALVIQPPAVAGADAVAPAAAATSADSKKGGAKGKPASQDSKAAGAAAAKPRPDAAAPPAAVPVWRYETKQQLLGTVRLAAAELLECCGQQQASEGSVQFLPPAPLFSAATGTLLSLKEASHKLKPIGSCSYKLVLHPG</sequence>
<evidence type="ECO:0000313" key="3">
    <source>
        <dbReference type="Proteomes" id="UP001244341"/>
    </source>
</evidence>
<evidence type="ECO:0000256" key="1">
    <source>
        <dbReference type="SAM" id="MobiDB-lite"/>
    </source>
</evidence>
<name>A0ABY8TKF8_TETOB</name>
<feature type="compositionally biased region" description="Low complexity" evidence="1">
    <location>
        <begin position="33"/>
        <end position="42"/>
    </location>
</feature>
<reference evidence="2 3" key="1">
    <citation type="submission" date="2023-05" db="EMBL/GenBank/DDBJ databases">
        <title>A 100% complete, gapless, phased diploid assembly of the Scenedesmus obliquus UTEX 3031 genome.</title>
        <authorList>
            <person name="Biondi T.C."/>
            <person name="Hanschen E.R."/>
            <person name="Kwon T."/>
            <person name="Eng W."/>
            <person name="Kruse C.P.S."/>
            <person name="Koehler S.I."/>
            <person name="Kunde Y."/>
            <person name="Gleasner C.D."/>
            <person name="You Mak K.T."/>
            <person name="Polle J."/>
            <person name="Hovde B.T."/>
            <person name="Starkenburg S.R."/>
        </authorList>
    </citation>
    <scope>NUCLEOTIDE SEQUENCE [LARGE SCALE GENOMIC DNA]</scope>
    <source>
        <strain evidence="2 3">DOE0152z</strain>
    </source>
</reference>
<gene>
    <name evidence="2" type="ORF">OEZ85_008984</name>
</gene>
<feature type="compositionally biased region" description="Low complexity" evidence="1">
    <location>
        <begin position="51"/>
        <end position="75"/>
    </location>
</feature>
<protein>
    <submittedName>
        <fullName evidence="2">Uncharacterized protein</fullName>
    </submittedName>
</protein>
<keyword evidence="3" id="KW-1185">Reference proteome</keyword>